<dbReference type="PANTHER" id="PTHR43537">
    <property type="entry name" value="TRANSCRIPTIONAL REGULATOR, GNTR FAMILY"/>
    <property type="match status" value="1"/>
</dbReference>
<evidence type="ECO:0000256" key="3">
    <source>
        <dbReference type="ARBA" id="ARBA00023163"/>
    </source>
</evidence>
<dbReference type="Proteomes" id="UP000620596">
    <property type="component" value="Unassembled WGS sequence"/>
</dbReference>
<dbReference type="InterPro" id="IPR011711">
    <property type="entry name" value="GntR_C"/>
</dbReference>
<keyword evidence="6" id="KW-1185">Reference proteome</keyword>
<keyword evidence="1" id="KW-0805">Transcription regulation</keyword>
<evidence type="ECO:0000259" key="4">
    <source>
        <dbReference type="PROSITE" id="PS50949"/>
    </source>
</evidence>
<evidence type="ECO:0000256" key="2">
    <source>
        <dbReference type="ARBA" id="ARBA00023125"/>
    </source>
</evidence>
<dbReference type="PRINTS" id="PR00035">
    <property type="entry name" value="HTHGNTR"/>
</dbReference>
<dbReference type="InterPro" id="IPR036390">
    <property type="entry name" value="WH_DNA-bd_sf"/>
</dbReference>
<feature type="domain" description="HTH gntR-type" evidence="4">
    <location>
        <begin position="15"/>
        <end position="83"/>
    </location>
</feature>
<dbReference type="GO" id="GO:0003700">
    <property type="term" value="F:DNA-binding transcription factor activity"/>
    <property type="evidence" value="ECO:0007669"/>
    <property type="project" value="InterPro"/>
</dbReference>
<dbReference type="Gene3D" id="1.10.10.10">
    <property type="entry name" value="Winged helix-like DNA-binding domain superfamily/Winged helix DNA-binding domain"/>
    <property type="match status" value="1"/>
</dbReference>
<dbReference type="EMBL" id="BMIG01000004">
    <property type="protein sequence ID" value="GGA94695.1"/>
    <property type="molecule type" value="Genomic_DNA"/>
</dbReference>
<dbReference type="CDD" id="cd07377">
    <property type="entry name" value="WHTH_GntR"/>
    <property type="match status" value="1"/>
</dbReference>
<organism evidence="5 6">
    <name type="scientific">Polaromonas eurypsychrophila</name>
    <dbReference type="NCBI Taxonomy" id="1614635"/>
    <lineage>
        <taxon>Bacteria</taxon>
        <taxon>Pseudomonadati</taxon>
        <taxon>Pseudomonadota</taxon>
        <taxon>Betaproteobacteria</taxon>
        <taxon>Burkholderiales</taxon>
        <taxon>Comamonadaceae</taxon>
        <taxon>Polaromonas</taxon>
    </lineage>
</organism>
<dbReference type="Pfam" id="PF00392">
    <property type="entry name" value="GntR"/>
    <property type="match status" value="1"/>
</dbReference>
<name>A0A916SCQ7_9BURK</name>
<dbReference type="Gene3D" id="1.20.120.530">
    <property type="entry name" value="GntR ligand-binding domain-like"/>
    <property type="match status" value="1"/>
</dbReference>
<dbReference type="PROSITE" id="PS50949">
    <property type="entry name" value="HTH_GNTR"/>
    <property type="match status" value="1"/>
</dbReference>
<evidence type="ECO:0000313" key="5">
    <source>
        <dbReference type="EMBL" id="GGA94695.1"/>
    </source>
</evidence>
<protein>
    <recommendedName>
        <fullName evidence="4">HTH gntR-type domain-containing protein</fullName>
    </recommendedName>
</protein>
<keyword evidence="3" id="KW-0804">Transcription</keyword>
<dbReference type="InterPro" id="IPR008920">
    <property type="entry name" value="TF_FadR/GntR_C"/>
</dbReference>
<dbReference type="AlphaFoldDB" id="A0A916SCQ7"/>
<dbReference type="SUPFAM" id="SSF48008">
    <property type="entry name" value="GntR ligand-binding domain-like"/>
    <property type="match status" value="1"/>
</dbReference>
<dbReference type="PANTHER" id="PTHR43537:SF5">
    <property type="entry name" value="UXU OPERON TRANSCRIPTIONAL REGULATOR"/>
    <property type="match status" value="1"/>
</dbReference>
<comment type="caution">
    <text evidence="5">The sequence shown here is derived from an EMBL/GenBank/DDBJ whole genome shotgun (WGS) entry which is preliminary data.</text>
</comment>
<dbReference type="SUPFAM" id="SSF46785">
    <property type="entry name" value="Winged helix' DNA-binding domain"/>
    <property type="match status" value="1"/>
</dbReference>
<sequence>MPIPKAMPLQTVEPQRLYRQIAGQLRTLIVSGEFAVGTRLPAERDLARQLGVSRPSVREALIAMEVEGWVEVRTGSGVYVLDRSSHAAAAAASQPQIAPDEWGPLELIRARRVIEGEIASIAALQAKRKHITAMGKALEVMKKDANRGVLPLEGDRAFHTAIVESSDNVVLIETVQRFWDSRRGPLFERLGGYFENMESWCAAISEHEAILQAVRDRDAAAARLAMHAHMDNSHTRFSVSWRQAGQLKEPFASLAKTG</sequence>
<reference evidence="5" key="2">
    <citation type="submission" date="2020-09" db="EMBL/GenBank/DDBJ databases">
        <authorList>
            <person name="Sun Q."/>
            <person name="Zhou Y."/>
        </authorList>
    </citation>
    <scope>NUCLEOTIDE SEQUENCE</scope>
    <source>
        <strain evidence="5">CGMCC 1.15322</strain>
    </source>
</reference>
<reference evidence="5" key="1">
    <citation type="journal article" date="2014" name="Int. J. Syst. Evol. Microbiol.">
        <title>Complete genome sequence of Corynebacterium casei LMG S-19264T (=DSM 44701T), isolated from a smear-ripened cheese.</title>
        <authorList>
            <consortium name="US DOE Joint Genome Institute (JGI-PGF)"/>
            <person name="Walter F."/>
            <person name="Albersmeier A."/>
            <person name="Kalinowski J."/>
            <person name="Ruckert C."/>
        </authorList>
    </citation>
    <scope>NUCLEOTIDE SEQUENCE</scope>
    <source>
        <strain evidence="5">CGMCC 1.15322</strain>
    </source>
</reference>
<keyword evidence="2" id="KW-0238">DNA-binding</keyword>
<proteinExistence type="predicted"/>
<evidence type="ECO:0000256" key="1">
    <source>
        <dbReference type="ARBA" id="ARBA00023015"/>
    </source>
</evidence>
<dbReference type="InterPro" id="IPR000524">
    <property type="entry name" value="Tscrpt_reg_HTH_GntR"/>
</dbReference>
<dbReference type="SMART" id="SM00345">
    <property type="entry name" value="HTH_GNTR"/>
    <property type="match status" value="1"/>
</dbReference>
<dbReference type="Pfam" id="PF07729">
    <property type="entry name" value="FCD"/>
    <property type="match status" value="1"/>
</dbReference>
<evidence type="ECO:0000313" key="6">
    <source>
        <dbReference type="Proteomes" id="UP000620596"/>
    </source>
</evidence>
<dbReference type="SMART" id="SM00895">
    <property type="entry name" value="FCD"/>
    <property type="match status" value="1"/>
</dbReference>
<gene>
    <name evidence="5" type="ORF">GCM10011496_14710</name>
</gene>
<accession>A0A916SCQ7</accession>
<dbReference type="GO" id="GO:0003677">
    <property type="term" value="F:DNA binding"/>
    <property type="evidence" value="ECO:0007669"/>
    <property type="project" value="UniProtKB-KW"/>
</dbReference>
<dbReference type="InterPro" id="IPR036388">
    <property type="entry name" value="WH-like_DNA-bd_sf"/>
</dbReference>